<dbReference type="AlphaFoldDB" id="A0A8C4RE59"/>
<accession>A0A8C4RE59</accession>
<evidence type="ECO:0000256" key="1">
    <source>
        <dbReference type="SAM" id="SignalP"/>
    </source>
</evidence>
<dbReference type="Proteomes" id="UP000694620">
    <property type="component" value="Chromosome 3"/>
</dbReference>
<feature type="domain" description="VWFC" evidence="2">
    <location>
        <begin position="77"/>
        <end position="134"/>
    </location>
</feature>
<feature type="chain" id="PRO_5034227455" description="VWFC domain-containing protein" evidence="1">
    <location>
        <begin position="26"/>
        <end position="137"/>
    </location>
</feature>
<protein>
    <recommendedName>
        <fullName evidence="2">VWFC domain-containing protein</fullName>
    </recommendedName>
</protein>
<evidence type="ECO:0000313" key="4">
    <source>
        <dbReference type="Proteomes" id="UP000694620"/>
    </source>
</evidence>
<sequence>PFSSAFSCFFLNFFLNLVCLHKLLGIETKTVLLVVPKDSSFKPLFYHISYTENLFVSDEPFLPLSPSNKKDTVPKKAVCHFNGKTYADEERWDIDSCTHCYCLQGQTLCSTVSCPALPCVQPINVEGSCCPMCSGKL</sequence>
<dbReference type="InterPro" id="IPR001007">
    <property type="entry name" value="VWF_dom"/>
</dbReference>
<dbReference type="InterPro" id="IPR052624">
    <property type="entry name" value="CRIM1"/>
</dbReference>
<dbReference type="PROSITE" id="PS50184">
    <property type="entry name" value="VWFC_2"/>
    <property type="match status" value="1"/>
</dbReference>
<organism evidence="3 4">
    <name type="scientific">Erpetoichthys calabaricus</name>
    <name type="common">Rope fish</name>
    <name type="synonym">Calamoichthys calabaricus</name>
    <dbReference type="NCBI Taxonomy" id="27687"/>
    <lineage>
        <taxon>Eukaryota</taxon>
        <taxon>Metazoa</taxon>
        <taxon>Chordata</taxon>
        <taxon>Craniata</taxon>
        <taxon>Vertebrata</taxon>
        <taxon>Euteleostomi</taxon>
        <taxon>Actinopterygii</taxon>
        <taxon>Polypteriformes</taxon>
        <taxon>Polypteridae</taxon>
        <taxon>Erpetoichthys</taxon>
    </lineage>
</organism>
<dbReference type="Pfam" id="PF23334">
    <property type="entry name" value="VWC2L_2nd"/>
    <property type="match status" value="1"/>
</dbReference>
<keyword evidence="1" id="KW-0732">Signal</keyword>
<reference evidence="3" key="3">
    <citation type="submission" date="2025-09" db="UniProtKB">
        <authorList>
            <consortium name="Ensembl"/>
        </authorList>
    </citation>
    <scope>IDENTIFICATION</scope>
</reference>
<feature type="signal peptide" evidence="1">
    <location>
        <begin position="1"/>
        <end position="25"/>
    </location>
</feature>
<reference evidence="3" key="1">
    <citation type="submission" date="2021-06" db="EMBL/GenBank/DDBJ databases">
        <authorList>
            <consortium name="Wellcome Sanger Institute Data Sharing"/>
        </authorList>
    </citation>
    <scope>NUCLEOTIDE SEQUENCE [LARGE SCALE GENOMIC DNA]</scope>
</reference>
<dbReference type="SMART" id="SM00214">
    <property type="entry name" value="VWC"/>
    <property type="match status" value="1"/>
</dbReference>
<dbReference type="SUPFAM" id="SSF57603">
    <property type="entry name" value="FnI-like domain"/>
    <property type="match status" value="1"/>
</dbReference>
<name>A0A8C4RE59_ERPCA</name>
<evidence type="ECO:0000313" key="3">
    <source>
        <dbReference type="Ensembl" id="ENSECRP00000001310.1"/>
    </source>
</evidence>
<evidence type="ECO:0000259" key="2">
    <source>
        <dbReference type="PROSITE" id="PS50184"/>
    </source>
</evidence>
<proteinExistence type="predicted"/>
<reference evidence="3" key="2">
    <citation type="submission" date="2025-08" db="UniProtKB">
        <authorList>
            <consortium name="Ensembl"/>
        </authorList>
    </citation>
    <scope>IDENTIFICATION</scope>
</reference>
<keyword evidence="4" id="KW-1185">Reference proteome</keyword>
<dbReference type="Ensembl" id="ENSECRT00000001333.1">
    <property type="protein sequence ID" value="ENSECRP00000001310.1"/>
    <property type="gene ID" value="ENSECRG00000000919.1"/>
</dbReference>
<dbReference type="PROSITE" id="PS01208">
    <property type="entry name" value="VWFC_1"/>
    <property type="match status" value="1"/>
</dbReference>
<dbReference type="PANTHER" id="PTHR46439">
    <property type="entry name" value="CYSTEINE-RICH MOTOR NEURON 1 PROTEIN"/>
    <property type="match status" value="1"/>
</dbReference>
<dbReference type="Gene3D" id="6.20.200.20">
    <property type="match status" value="1"/>
</dbReference>